<sequence length="361" mass="41308">MQFDLGMFVDTDKRYYENTYGYCITNRNVKREHRLPQVLWLGDNLVVSVLRRENSPWSLRFDGDDLNLYKDGAFVQTVQLPEALPFFGKTLSDGTRTDEVISAYGAVTPGFFLYPDCYYFDKGKPCGFCSLRKARKTVGKPLVTEFGRQRMMETTRHIQSSGWKIPIITNTCGTPLDDEGTRKYIIEPLKAINDACDPKVNIHVLAHPPNDFSLIDEYKAVGVTSIAFNLEVYDRKTFAEVCPGKDQFYGYDKWWDSLEYAKGVFGEWNVFCGLVWGVEPLESSMEGMDTILSRNIGLATNIFHADPGSVMQNHPQPSEEDIIALAGYEAQLYRKYPKARTIYDVSMRNTIDWEIHNGYME</sequence>
<evidence type="ECO:0000313" key="2">
    <source>
        <dbReference type="EMBL" id="NMO15033.1"/>
    </source>
</evidence>
<feature type="domain" description="Elp3/MiaA/NifB-like radical SAM core" evidence="1">
    <location>
        <begin position="107"/>
        <end position="328"/>
    </location>
</feature>
<dbReference type="SUPFAM" id="SSF102114">
    <property type="entry name" value="Radical SAM enzymes"/>
    <property type="match status" value="1"/>
</dbReference>
<organism evidence="2 3">
    <name type="scientific">Pyxidicoccus fallax</name>
    <dbReference type="NCBI Taxonomy" id="394095"/>
    <lineage>
        <taxon>Bacteria</taxon>
        <taxon>Pseudomonadati</taxon>
        <taxon>Myxococcota</taxon>
        <taxon>Myxococcia</taxon>
        <taxon>Myxococcales</taxon>
        <taxon>Cystobacterineae</taxon>
        <taxon>Myxococcaceae</taxon>
        <taxon>Pyxidicoccus</taxon>
    </lineage>
</organism>
<dbReference type="InterPro" id="IPR013785">
    <property type="entry name" value="Aldolase_TIM"/>
</dbReference>
<evidence type="ECO:0000259" key="1">
    <source>
        <dbReference type="SMART" id="SM00729"/>
    </source>
</evidence>
<comment type="caution">
    <text evidence="2">The sequence shown here is derived from an EMBL/GenBank/DDBJ whole genome shotgun (WGS) entry which is preliminary data.</text>
</comment>
<dbReference type="Gene3D" id="3.20.20.70">
    <property type="entry name" value="Aldolase class I"/>
    <property type="match status" value="1"/>
</dbReference>
<dbReference type="GO" id="GO:0051536">
    <property type="term" value="F:iron-sulfur cluster binding"/>
    <property type="evidence" value="ECO:0007669"/>
    <property type="project" value="InterPro"/>
</dbReference>
<accession>A0A848LE03</accession>
<keyword evidence="3" id="KW-1185">Reference proteome</keyword>
<dbReference type="SMART" id="SM00729">
    <property type="entry name" value="Elp3"/>
    <property type="match status" value="1"/>
</dbReference>
<reference evidence="2 3" key="1">
    <citation type="submission" date="2020-04" db="EMBL/GenBank/DDBJ databases">
        <title>Draft genome of Pyxidicoccus fallax type strain.</title>
        <authorList>
            <person name="Whitworth D.E."/>
        </authorList>
    </citation>
    <scope>NUCLEOTIDE SEQUENCE [LARGE SCALE GENOMIC DNA]</scope>
    <source>
        <strain evidence="2 3">DSM 14698</strain>
    </source>
</reference>
<gene>
    <name evidence="2" type="ORF">HG543_09215</name>
</gene>
<proteinExistence type="predicted"/>
<protein>
    <recommendedName>
        <fullName evidence="1">Elp3/MiaA/NifB-like radical SAM core domain-containing protein</fullName>
    </recommendedName>
</protein>
<dbReference type="InterPro" id="IPR006638">
    <property type="entry name" value="Elp3/MiaA/NifB-like_rSAM"/>
</dbReference>
<dbReference type="InterPro" id="IPR058240">
    <property type="entry name" value="rSAM_sf"/>
</dbReference>
<dbReference type="GO" id="GO:0003824">
    <property type="term" value="F:catalytic activity"/>
    <property type="evidence" value="ECO:0007669"/>
    <property type="project" value="InterPro"/>
</dbReference>
<dbReference type="NCBIfam" id="NF045502">
    <property type="entry name" value="variant_rSAM"/>
    <property type="match status" value="1"/>
</dbReference>
<evidence type="ECO:0000313" key="3">
    <source>
        <dbReference type="Proteomes" id="UP000518300"/>
    </source>
</evidence>
<dbReference type="Proteomes" id="UP000518300">
    <property type="component" value="Unassembled WGS sequence"/>
</dbReference>
<name>A0A848LE03_9BACT</name>
<dbReference type="AlphaFoldDB" id="A0A848LE03"/>
<dbReference type="EMBL" id="JABBJJ010000030">
    <property type="protein sequence ID" value="NMO15033.1"/>
    <property type="molecule type" value="Genomic_DNA"/>
</dbReference>